<dbReference type="CDD" id="cd00796">
    <property type="entry name" value="INT_Rci_Hp1_C"/>
    <property type="match status" value="1"/>
</dbReference>
<evidence type="ECO:0000259" key="3">
    <source>
        <dbReference type="PROSITE" id="PS51898"/>
    </source>
</evidence>
<dbReference type="Gene3D" id="1.10.443.10">
    <property type="entry name" value="Intergrase catalytic core"/>
    <property type="match status" value="1"/>
</dbReference>
<evidence type="ECO:0000313" key="5">
    <source>
        <dbReference type="Proteomes" id="UP000076555"/>
    </source>
</evidence>
<dbReference type="EMBL" id="LWAJ01000057">
    <property type="protein sequence ID" value="KZL50978.1"/>
    <property type="molecule type" value="Genomic_DNA"/>
</dbReference>
<dbReference type="InterPro" id="IPR011010">
    <property type="entry name" value="DNA_brk_join_enz"/>
</dbReference>
<proteinExistence type="predicted"/>
<feature type="coiled-coil region" evidence="2">
    <location>
        <begin position="456"/>
        <end position="483"/>
    </location>
</feature>
<evidence type="ECO:0000256" key="2">
    <source>
        <dbReference type="SAM" id="Coils"/>
    </source>
</evidence>
<dbReference type="InterPro" id="IPR002104">
    <property type="entry name" value="Integrase_catalytic"/>
</dbReference>
<dbReference type="RefSeq" id="WP_063871785.1">
    <property type="nucleotide sequence ID" value="NZ_CAWMRI010000057.1"/>
</dbReference>
<organism evidence="4 5">
    <name type="scientific">Nodularia spumigena CENA596</name>
    <dbReference type="NCBI Taxonomy" id="1819295"/>
    <lineage>
        <taxon>Bacteria</taxon>
        <taxon>Bacillati</taxon>
        <taxon>Cyanobacteriota</taxon>
        <taxon>Cyanophyceae</taxon>
        <taxon>Nostocales</taxon>
        <taxon>Nodulariaceae</taxon>
        <taxon>Nodularia</taxon>
    </lineage>
</organism>
<comment type="caution">
    <text evidence="4">The sequence shown here is derived from an EMBL/GenBank/DDBJ whole genome shotgun (WGS) entry which is preliminary data.</text>
</comment>
<dbReference type="Proteomes" id="UP000076555">
    <property type="component" value="Unassembled WGS sequence"/>
</dbReference>
<keyword evidence="1" id="KW-0233">DNA recombination</keyword>
<evidence type="ECO:0000313" key="4">
    <source>
        <dbReference type="EMBL" id="KZL50978.1"/>
    </source>
</evidence>
<dbReference type="GO" id="GO:0006310">
    <property type="term" value="P:DNA recombination"/>
    <property type="evidence" value="ECO:0007669"/>
    <property type="project" value="UniProtKB-KW"/>
</dbReference>
<sequence length="505" mass="58931">MSGQNQGNCEGTYSTSTDEYANADSTDWFADIFADFEPQNTTDGSYRGTMAKIKATELQYQAVFEQKLVEANTNLKRERIRVSIKQTGNSLQLRATLPLKPGDSSVGKEKKQYDLSLGIPANLEGLKTAIEESYELGKLIARHTFQWNEKYLGIKSREKQEIKTIGELLDTFDEKYYQTRQRTITSQNTFANYISVIKRNFLLTHLATKDNFEEIINSFQGNKKNELIAVSSVLIKTFNLGFQLDVLRDNVTPAHREIPEDDQIISSFDLFEKFALNRKNTNISDEIDTWEMWRWVYGMLATFGLRPRELFVQPDINWWMSPQNIDHTWKVNKNTKTGYREVIPFVPEWIELFDLKNPKPLKILEKKVAKIASVQNINWMRRDISRWFRKVGIEFQPYDLRHGCAIRAHLQGIPIKAAADNLGHTVDEHTKTYQRWFGIENRKKAFGEVISQRSLIELQKNEILALRMENERLRLEVERWKLLETKNPEDCEQLYHHCAFRDLVA</sequence>
<reference evidence="4 5" key="1">
    <citation type="submission" date="2016-04" db="EMBL/GenBank/DDBJ databases">
        <title>Draft Genome Assembly of the Bloom-forming Cyanobacterium Nodularia spumigena Strain CENA596 in Shrimp Production Ponds.</title>
        <authorList>
            <person name="Popin R.V."/>
            <person name="Rigonato J."/>
            <person name="Abreu V.A."/>
            <person name="Andreote A.P."/>
            <person name="Silveira S.B."/>
            <person name="Odebrecht C."/>
            <person name="Fiore M.F."/>
        </authorList>
    </citation>
    <scope>NUCLEOTIDE SEQUENCE [LARGE SCALE GENOMIC DNA]</scope>
    <source>
        <strain evidence="4 5">CENA596</strain>
    </source>
</reference>
<feature type="domain" description="Tyr recombinase" evidence="3">
    <location>
        <begin position="263"/>
        <end position="446"/>
    </location>
</feature>
<dbReference type="OrthoDB" id="421803at2"/>
<protein>
    <submittedName>
        <fullName evidence="4">Integrase</fullName>
    </submittedName>
</protein>
<gene>
    <name evidence="4" type="ORF">A2T98_04765</name>
</gene>
<dbReference type="GO" id="GO:0015074">
    <property type="term" value="P:DNA integration"/>
    <property type="evidence" value="ECO:0007669"/>
    <property type="project" value="InterPro"/>
</dbReference>
<dbReference type="PROSITE" id="PS51898">
    <property type="entry name" value="TYR_RECOMBINASE"/>
    <property type="match status" value="1"/>
</dbReference>
<evidence type="ECO:0000256" key="1">
    <source>
        <dbReference type="ARBA" id="ARBA00023172"/>
    </source>
</evidence>
<dbReference type="AlphaFoldDB" id="A0A166KDZ1"/>
<accession>A0A166KDZ1</accession>
<dbReference type="GO" id="GO:0003677">
    <property type="term" value="F:DNA binding"/>
    <property type="evidence" value="ECO:0007669"/>
    <property type="project" value="InterPro"/>
</dbReference>
<dbReference type="SUPFAM" id="SSF56349">
    <property type="entry name" value="DNA breaking-rejoining enzymes"/>
    <property type="match status" value="1"/>
</dbReference>
<name>A0A166KDZ1_NODSP</name>
<dbReference type="InterPro" id="IPR013762">
    <property type="entry name" value="Integrase-like_cat_sf"/>
</dbReference>
<keyword evidence="2" id="KW-0175">Coiled coil</keyword>